<evidence type="ECO:0000313" key="8">
    <source>
        <dbReference type="EMBL" id="OGM63714.1"/>
    </source>
</evidence>
<evidence type="ECO:0000256" key="7">
    <source>
        <dbReference type="SAM" id="Phobius"/>
    </source>
</evidence>
<keyword evidence="6 7" id="KW-0472">Membrane</keyword>
<feature type="transmembrane region" description="Helical" evidence="7">
    <location>
        <begin position="458"/>
        <end position="481"/>
    </location>
</feature>
<comment type="caution">
    <text evidence="8">The sequence shown here is derived from an EMBL/GenBank/DDBJ whole genome shotgun (WGS) entry which is preliminary data.</text>
</comment>
<dbReference type="EMBL" id="MGHH01000015">
    <property type="protein sequence ID" value="OGM63714.1"/>
    <property type="molecule type" value="Genomic_DNA"/>
</dbReference>
<gene>
    <name evidence="8" type="ORF">A2893_01890</name>
</gene>
<proteinExistence type="predicted"/>
<feature type="transmembrane region" description="Helical" evidence="7">
    <location>
        <begin position="512"/>
        <end position="532"/>
    </location>
</feature>
<evidence type="ECO:0000313" key="9">
    <source>
        <dbReference type="Proteomes" id="UP000176725"/>
    </source>
</evidence>
<evidence type="ECO:0000256" key="5">
    <source>
        <dbReference type="ARBA" id="ARBA00022989"/>
    </source>
</evidence>
<dbReference type="InterPro" id="IPR029044">
    <property type="entry name" value="Nucleotide-diphossugar_trans"/>
</dbReference>
<feature type="transmembrane region" description="Helical" evidence="7">
    <location>
        <begin position="390"/>
        <end position="408"/>
    </location>
</feature>
<dbReference type="SUPFAM" id="SSF53448">
    <property type="entry name" value="Nucleotide-diphospho-sugar transferases"/>
    <property type="match status" value="1"/>
</dbReference>
<evidence type="ECO:0000256" key="1">
    <source>
        <dbReference type="ARBA" id="ARBA00004141"/>
    </source>
</evidence>
<organism evidence="8 9">
    <name type="scientific">Candidatus Woesebacteria bacterium RIFCSPLOWO2_01_FULL_39_25</name>
    <dbReference type="NCBI Taxonomy" id="1802521"/>
    <lineage>
        <taxon>Bacteria</taxon>
        <taxon>Candidatus Woeseibacteriota</taxon>
    </lineage>
</organism>
<dbReference type="InterPro" id="IPR050321">
    <property type="entry name" value="Glycosyltr_2/OpgH_subfam"/>
</dbReference>
<keyword evidence="4 7" id="KW-0812">Transmembrane</keyword>
<dbReference type="Gene3D" id="3.90.550.10">
    <property type="entry name" value="Spore Coat Polysaccharide Biosynthesis Protein SpsA, Chain A"/>
    <property type="match status" value="1"/>
</dbReference>
<dbReference type="PANTHER" id="PTHR43867">
    <property type="entry name" value="CELLULOSE SYNTHASE CATALYTIC SUBUNIT A [UDP-FORMING]"/>
    <property type="match status" value="1"/>
</dbReference>
<feature type="transmembrane region" description="Helical" evidence="7">
    <location>
        <begin position="357"/>
        <end position="378"/>
    </location>
</feature>
<evidence type="ECO:0000256" key="4">
    <source>
        <dbReference type="ARBA" id="ARBA00022692"/>
    </source>
</evidence>
<dbReference type="STRING" id="1802521.A2893_01890"/>
<reference evidence="8 9" key="1">
    <citation type="journal article" date="2016" name="Nat. Commun.">
        <title>Thousands of microbial genomes shed light on interconnected biogeochemical processes in an aquifer system.</title>
        <authorList>
            <person name="Anantharaman K."/>
            <person name="Brown C.T."/>
            <person name="Hug L.A."/>
            <person name="Sharon I."/>
            <person name="Castelle C.J."/>
            <person name="Probst A.J."/>
            <person name="Thomas B.C."/>
            <person name="Singh A."/>
            <person name="Wilkins M.J."/>
            <person name="Karaoz U."/>
            <person name="Brodie E.L."/>
            <person name="Williams K.H."/>
            <person name="Hubbard S.S."/>
            <person name="Banfield J.F."/>
        </authorList>
    </citation>
    <scope>NUCLEOTIDE SEQUENCE [LARGE SCALE GENOMIC DNA]</scope>
</reference>
<accession>A0A1F8BI28</accession>
<feature type="transmembrane region" description="Helical" evidence="7">
    <location>
        <begin position="488"/>
        <end position="506"/>
    </location>
</feature>
<dbReference type="GO" id="GO:0016020">
    <property type="term" value="C:membrane"/>
    <property type="evidence" value="ECO:0007669"/>
    <property type="project" value="UniProtKB-SubCell"/>
</dbReference>
<keyword evidence="2" id="KW-0328">Glycosyltransferase</keyword>
<keyword evidence="3" id="KW-0808">Transferase</keyword>
<dbReference type="Proteomes" id="UP000176725">
    <property type="component" value="Unassembled WGS sequence"/>
</dbReference>
<comment type="subcellular location">
    <subcellularLocation>
        <location evidence="1">Membrane</location>
        <topology evidence="1">Multi-pass membrane protein</topology>
    </subcellularLocation>
</comment>
<evidence type="ECO:0000256" key="2">
    <source>
        <dbReference type="ARBA" id="ARBA00022676"/>
    </source>
</evidence>
<evidence type="ECO:0000256" key="3">
    <source>
        <dbReference type="ARBA" id="ARBA00022679"/>
    </source>
</evidence>
<name>A0A1F8BI28_9BACT</name>
<sequence>MGTNNHYLRYVKRNNSHRIAGISFILFTTIYLIWLIRNLNTSAFYISYPFLAFQIFSFIFISISIINNWKGVYRTKRPKLPDDPPPCAVVVPTLREPISVIRQTLKSLLNLTYPGKVVIILSNDDNRIGQKTRLLKLMEELSEYWRKKVSNSQKTYQRSLFLINTKPHKDAKAGNLNQSLKFLKMYHPEINLLLTQDADELVYPDILEATVGYFQNSLVAYVQTIKQSAVSKDDPFGNRDLMWYCRTAASRDSVNAMFACGSGVVWKISALKSIDGFSTWNLVEDLTTSYQLLSMGWQGRYHYEALSYGLAPEDLPNFIKQRGTWAIDHLRLFFWDNPLTKKDLTIFQRLQFLEPSLFYLNGFLNLTLVIVTSASLLWEVWPTRVDALTHAQYLIPSFLSLEIYYLLLAENIPFRRIRQFWVGLAPVFSIAAVRALIFGPNNKPPYIVTRKENIYGNYISLVLPQIITLSLILVSLVKILISTPLYSAFDWAAVFWGFYQASFFLQPIKVSWWNWAPMVTLQLTWGNFAAFVRQLLINNRYRFARSLEFRSPHSS</sequence>
<dbReference type="AlphaFoldDB" id="A0A1F8BI28"/>
<evidence type="ECO:0000256" key="6">
    <source>
        <dbReference type="ARBA" id="ARBA00023136"/>
    </source>
</evidence>
<keyword evidence="5 7" id="KW-1133">Transmembrane helix</keyword>
<dbReference type="GO" id="GO:0016757">
    <property type="term" value="F:glycosyltransferase activity"/>
    <property type="evidence" value="ECO:0007669"/>
    <property type="project" value="UniProtKB-KW"/>
</dbReference>
<feature type="transmembrane region" description="Helical" evidence="7">
    <location>
        <begin position="420"/>
        <end position="438"/>
    </location>
</feature>
<protein>
    <recommendedName>
        <fullName evidence="10">Glycosyltransferase 2-like domain-containing protein</fullName>
    </recommendedName>
</protein>
<feature type="transmembrane region" description="Helical" evidence="7">
    <location>
        <begin position="48"/>
        <end position="69"/>
    </location>
</feature>
<dbReference type="PANTHER" id="PTHR43867:SF2">
    <property type="entry name" value="CELLULOSE SYNTHASE CATALYTIC SUBUNIT A [UDP-FORMING]"/>
    <property type="match status" value="1"/>
</dbReference>
<feature type="transmembrane region" description="Helical" evidence="7">
    <location>
        <begin position="19"/>
        <end position="36"/>
    </location>
</feature>
<dbReference type="Pfam" id="PF13641">
    <property type="entry name" value="Glyco_tranf_2_3"/>
    <property type="match status" value="1"/>
</dbReference>
<evidence type="ECO:0008006" key="10">
    <source>
        <dbReference type="Google" id="ProtNLM"/>
    </source>
</evidence>